<dbReference type="OrthoDB" id="9807532at2"/>
<keyword evidence="2" id="KW-1185">Reference proteome</keyword>
<dbReference type="Gene3D" id="3.30.300.20">
    <property type="match status" value="1"/>
</dbReference>
<protein>
    <submittedName>
        <fullName evidence="1">Osmotically inducible protein C</fullName>
    </submittedName>
</protein>
<dbReference type="AlphaFoldDB" id="A0A0E9LYY5"/>
<dbReference type="SUPFAM" id="SSF82784">
    <property type="entry name" value="OsmC-like"/>
    <property type="match status" value="1"/>
</dbReference>
<accession>A0A0E9LYY5</accession>
<dbReference type="InterPro" id="IPR015946">
    <property type="entry name" value="KH_dom-like_a/b"/>
</dbReference>
<evidence type="ECO:0000313" key="2">
    <source>
        <dbReference type="Proteomes" id="UP000032900"/>
    </source>
</evidence>
<dbReference type="GO" id="GO:0006979">
    <property type="term" value="P:response to oxidative stress"/>
    <property type="evidence" value="ECO:0007669"/>
    <property type="project" value="InterPro"/>
</dbReference>
<dbReference type="PANTHER" id="PTHR42830">
    <property type="entry name" value="OSMOTICALLY INDUCIBLE FAMILY PROTEIN"/>
    <property type="match status" value="1"/>
</dbReference>
<dbReference type="GO" id="GO:0004601">
    <property type="term" value="F:peroxidase activity"/>
    <property type="evidence" value="ECO:0007669"/>
    <property type="project" value="InterPro"/>
</dbReference>
<dbReference type="InterPro" id="IPR003718">
    <property type="entry name" value="OsmC/Ohr_fam"/>
</dbReference>
<dbReference type="PANTHER" id="PTHR42830:SF1">
    <property type="entry name" value="OSMOTICALLY INDUCIBLE FAMILY PROTEIN"/>
    <property type="match status" value="1"/>
</dbReference>
<proteinExistence type="predicted"/>
<sequence>MSKHHAHAKWQGNLPEGKGEYLLKTSGLKGKLSFSSRFEDNKEASSPEELIAAAHASCFSMALSHGLSQEGFEPDKIETDAEVTLVKAGDSFEISEITLKTTGKVPGVKAEKFQEIANDAKENCPVSKALKAVKIKLEAKLL</sequence>
<reference evidence="1 2" key="1">
    <citation type="journal article" date="2015" name="Microbes Environ.">
        <title>Distribution and evolution of nitrogen fixation genes in the phylum bacteroidetes.</title>
        <authorList>
            <person name="Inoue J."/>
            <person name="Oshima K."/>
            <person name="Suda W."/>
            <person name="Sakamoto M."/>
            <person name="Iino T."/>
            <person name="Noda S."/>
            <person name="Hongoh Y."/>
            <person name="Hattori M."/>
            <person name="Ohkuma M."/>
        </authorList>
    </citation>
    <scope>NUCLEOTIDE SEQUENCE [LARGE SCALE GENOMIC DNA]</scope>
    <source>
        <strain evidence="1">JCM 15548</strain>
    </source>
</reference>
<dbReference type="InterPro" id="IPR036102">
    <property type="entry name" value="OsmC/Ohrsf"/>
</dbReference>
<evidence type="ECO:0000313" key="1">
    <source>
        <dbReference type="EMBL" id="GAO30802.1"/>
    </source>
</evidence>
<dbReference type="Pfam" id="PF02566">
    <property type="entry name" value="OsmC"/>
    <property type="match status" value="1"/>
</dbReference>
<dbReference type="EMBL" id="BAZW01000030">
    <property type="protein sequence ID" value="GAO30802.1"/>
    <property type="molecule type" value="Genomic_DNA"/>
</dbReference>
<dbReference type="InterPro" id="IPR019904">
    <property type="entry name" value="Peroxiredoxin_OsmC"/>
</dbReference>
<gene>
    <name evidence="1" type="ORF">JCM15548_13114</name>
</gene>
<comment type="caution">
    <text evidence="1">The sequence shown here is derived from an EMBL/GenBank/DDBJ whole genome shotgun (WGS) entry which is preliminary data.</text>
</comment>
<dbReference type="NCBIfam" id="TIGR03562">
    <property type="entry name" value="osmo_induc_OsmC"/>
    <property type="match status" value="1"/>
</dbReference>
<name>A0A0E9LYY5_9BACT</name>
<dbReference type="RefSeq" id="WP_062126179.1">
    <property type="nucleotide sequence ID" value="NZ_BAZW01000030.1"/>
</dbReference>
<organism evidence="1 2">
    <name type="scientific">Geofilum rubicundum JCM 15548</name>
    <dbReference type="NCBI Taxonomy" id="1236989"/>
    <lineage>
        <taxon>Bacteria</taxon>
        <taxon>Pseudomonadati</taxon>
        <taxon>Bacteroidota</taxon>
        <taxon>Bacteroidia</taxon>
        <taxon>Marinilabiliales</taxon>
        <taxon>Marinilabiliaceae</taxon>
        <taxon>Geofilum</taxon>
    </lineage>
</organism>
<dbReference type="Proteomes" id="UP000032900">
    <property type="component" value="Unassembled WGS sequence"/>
</dbReference>
<dbReference type="InterPro" id="IPR052707">
    <property type="entry name" value="OsmC_Ohr_Peroxiredoxin"/>
</dbReference>
<dbReference type="STRING" id="1236989.JCM15548_13114"/>